<dbReference type="AlphaFoldDB" id="A0A1F5Z2B0"/>
<evidence type="ECO:0000256" key="1">
    <source>
        <dbReference type="ARBA" id="ARBA00004370"/>
    </source>
</evidence>
<evidence type="ECO:0000313" key="5">
    <source>
        <dbReference type="EMBL" id="OGG06505.1"/>
    </source>
</evidence>
<dbReference type="GO" id="GO:0008658">
    <property type="term" value="F:penicillin binding"/>
    <property type="evidence" value="ECO:0007669"/>
    <property type="project" value="InterPro"/>
</dbReference>
<protein>
    <recommendedName>
        <fullName evidence="7">Penicillin-binding protein transpeptidase domain-containing protein</fullName>
    </recommendedName>
</protein>
<dbReference type="GO" id="GO:0005886">
    <property type="term" value="C:plasma membrane"/>
    <property type="evidence" value="ECO:0007669"/>
    <property type="project" value="TreeGrafter"/>
</dbReference>
<feature type="domain" description="Penicillin-binding protein dimerisation" evidence="4">
    <location>
        <begin position="48"/>
        <end position="198"/>
    </location>
</feature>
<dbReference type="Gene3D" id="3.40.710.10">
    <property type="entry name" value="DD-peptidase/beta-lactamase superfamily"/>
    <property type="match status" value="1"/>
</dbReference>
<dbReference type="SUPFAM" id="SSF56519">
    <property type="entry name" value="Penicillin binding protein dimerisation domain"/>
    <property type="match status" value="1"/>
</dbReference>
<evidence type="ECO:0000313" key="6">
    <source>
        <dbReference type="Proteomes" id="UP000177354"/>
    </source>
</evidence>
<dbReference type="InterPro" id="IPR012338">
    <property type="entry name" value="Beta-lactam/transpept-like"/>
</dbReference>
<evidence type="ECO:0008006" key="7">
    <source>
        <dbReference type="Google" id="ProtNLM"/>
    </source>
</evidence>
<dbReference type="Proteomes" id="UP000177354">
    <property type="component" value="Unassembled WGS sequence"/>
</dbReference>
<name>A0A1F5Z2B0_9BACT</name>
<dbReference type="Pfam" id="PF03717">
    <property type="entry name" value="PBP_dimer"/>
    <property type="match status" value="1"/>
</dbReference>
<accession>A0A1F5Z2B0</accession>
<dbReference type="InterPro" id="IPR050515">
    <property type="entry name" value="Beta-lactam/transpept"/>
</dbReference>
<organism evidence="5 6">
    <name type="scientific">Candidatus Gottesmanbacteria bacterium RIFCSPHIGHO2_01_FULL_40_15</name>
    <dbReference type="NCBI Taxonomy" id="1798376"/>
    <lineage>
        <taxon>Bacteria</taxon>
        <taxon>Candidatus Gottesmaniibacteriota</taxon>
    </lineage>
</organism>
<feature type="domain" description="Penicillin-binding protein transpeptidase" evidence="3">
    <location>
        <begin position="242"/>
        <end position="547"/>
    </location>
</feature>
<dbReference type="EMBL" id="MFJF01000015">
    <property type="protein sequence ID" value="OGG06505.1"/>
    <property type="molecule type" value="Genomic_DNA"/>
</dbReference>
<dbReference type="GO" id="GO:0071555">
    <property type="term" value="P:cell wall organization"/>
    <property type="evidence" value="ECO:0007669"/>
    <property type="project" value="TreeGrafter"/>
</dbReference>
<keyword evidence="2" id="KW-0472">Membrane</keyword>
<evidence type="ECO:0000259" key="4">
    <source>
        <dbReference type="Pfam" id="PF03717"/>
    </source>
</evidence>
<dbReference type="Pfam" id="PF00905">
    <property type="entry name" value="Transpeptidase"/>
    <property type="match status" value="1"/>
</dbReference>
<comment type="caution">
    <text evidence="5">The sequence shown here is derived from an EMBL/GenBank/DDBJ whole genome shotgun (WGS) entry which is preliminary data.</text>
</comment>
<dbReference type="Gene3D" id="3.90.1310.10">
    <property type="entry name" value="Penicillin-binding protein 2a (Domain 2)"/>
    <property type="match status" value="1"/>
</dbReference>
<dbReference type="PANTHER" id="PTHR30627">
    <property type="entry name" value="PEPTIDOGLYCAN D,D-TRANSPEPTIDASE"/>
    <property type="match status" value="1"/>
</dbReference>
<gene>
    <name evidence="5" type="ORF">A2777_06005</name>
</gene>
<dbReference type="InterPro" id="IPR001460">
    <property type="entry name" value="PCN-bd_Tpept"/>
</dbReference>
<proteinExistence type="predicted"/>
<dbReference type="Gene3D" id="3.30.450.330">
    <property type="match status" value="1"/>
</dbReference>
<sequence>MNRRLSLVFIIFLVLFAVIYSRLFFWQVISAESLKGFAQSQTGRSRVVKAKRGSIFSSDESPLVINQPSFLIYAQPHLVKDKLKLTNTLSEILEIDEASISAKLEDSVELKWVSLAEKIEAGKAGEIKEKNLAGIGLSQDFKRYYPESSMAAHLLGFVGKNHNGQDQGYFGLEGYYDEQLKGRTGLINEEKDALGNPILAGLREIIAPNDGNNLYLTVDKTVQFIVEEKLKKGMEKYGAAEGTVVVMNPQTGALRAMASYPSYDLISRENFNTRLYKNPAVSSSFEPGSTFKVLIMAAAINENSVSPNDEYDESGPLELGAYTIKTWDQKYHGLIKIPQILQYSSNVGMVYISEKLGNDKMFSYLDNLGMGRLTGIDLQDESSPDLRSKDSWKKIDFATASFGQGIAVTPLQMIRMVSAIANGGKLVKPYIVDRIIDFSGRTISNKPQIVKKIFKKETASIVTEMMVNAVEKGETKFLKPVGIRIAGKTGTAQIPIAGHYDTQKTIASFVGFFPADDPKLIMLVTLREPTSSPWGSETAAPLFFDISKELIKYYNLPLSN</sequence>
<dbReference type="PANTHER" id="PTHR30627:SF1">
    <property type="entry name" value="PEPTIDOGLYCAN D,D-TRANSPEPTIDASE FTSI"/>
    <property type="match status" value="1"/>
</dbReference>
<comment type="subcellular location">
    <subcellularLocation>
        <location evidence="1">Membrane</location>
    </subcellularLocation>
</comment>
<dbReference type="InterPro" id="IPR036138">
    <property type="entry name" value="PBP_dimer_sf"/>
</dbReference>
<dbReference type="SUPFAM" id="SSF56601">
    <property type="entry name" value="beta-lactamase/transpeptidase-like"/>
    <property type="match status" value="1"/>
</dbReference>
<dbReference type="InterPro" id="IPR005311">
    <property type="entry name" value="PBP_dimer"/>
</dbReference>
<evidence type="ECO:0000256" key="2">
    <source>
        <dbReference type="ARBA" id="ARBA00023136"/>
    </source>
</evidence>
<reference evidence="5 6" key="1">
    <citation type="journal article" date="2016" name="Nat. Commun.">
        <title>Thousands of microbial genomes shed light on interconnected biogeochemical processes in an aquifer system.</title>
        <authorList>
            <person name="Anantharaman K."/>
            <person name="Brown C.T."/>
            <person name="Hug L.A."/>
            <person name="Sharon I."/>
            <person name="Castelle C.J."/>
            <person name="Probst A.J."/>
            <person name="Thomas B.C."/>
            <person name="Singh A."/>
            <person name="Wilkins M.J."/>
            <person name="Karaoz U."/>
            <person name="Brodie E.L."/>
            <person name="Williams K.H."/>
            <person name="Hubbard S.S."/>
            <person name="Banfield J.F."/>
        </authorList>
    </citation>
    <scope>NUCLEOTIDE SEQUENCE [LARGE SCALE GENOMIC DNA]</scope>
</reference>
<evidence type="ECO:0000259" key="3">
    <source>
        <dbReference type="Pfam" id="PF00905"/>
    </source>
</evidence>